<protein>
    <submittedName>
        <fullName evidence="1">Imm72 family immunity protein</fullName>
    </submittedName>
</protein>
<keyword evidence="2" id="KW-1185">Reference proteome</keyword>
<name>A0ABT0MHP5_9GAMM</name>
<evidence type="ECO:0000313" key="2">
    <source>
        <dbReference type="Proteomes" id="UP001431217"/>
    </source>
</evidence>
<evidence type="ECO:0000313" key="1">
    <source>
        <dbReference type="EMBL" id="MCL1634123.1"/>
    </source>
</evidence>
<reference evidence="1 2" key="1">
    <citation type="submission" date="2022-05" db="EMBL/GenBank/DDBJ databases">
        <title>Luteimonas sp. SX5, whole genome shotgun sequencing project.</title>
        <authorList>
            <person name="Zhao G."/>
            <person name="Shen L."/>
        </authorList>
    </citation>
    <scope>NUCLEOTIDE SEQUENCE [LARGE SCALE GENOMIC DNA]</scope>
    <source>
        <strain evidence="1 2">SX5</strain>
    </source>
</reference>
<accession>A0ABT0MHP5</accession>
<gene>
    <name evidence="1" type="ORF">M2650_05690</name>
</gene>
<comment type="caution">
    <text evidence="1">The sequence shown here is derived from an EMBL/GenBank/DDBJ whole genome shotgun (WGS) entry which is preliminary data.</text>
</comment>
<dbReference type="EMBL" id="JAMBEP010000001">
    <property type="protein sequence ID" value="MCL1634123.1"/>
    <property type="molecule type" value="Genomic_DNA"/>
</dbReference>
<proteinExistence type="predicted"/>
<sequence length="274" mass="29760">MSDEPDIEYEDAPTVVELSGNEQQADAATVAGACALLRLYTSKEYLVESATLFGRLCDAFERWPQAHERLGDFTLAEWTAALREQRAAFERGMALLDAGYTAAAYAAIALATRDGLEPTDPRDERHFSLRFAAEEIGPPLDGIAEKLGGMAGRISTTLAARWSYQTLLADAPPQESGPAPAPDDALVVETDELVPKTGVWVPTTIRYGCPNFLIAGQPAAPMTRAETRYDYAASDGGGSEPPRAAWSAYDYVEEPTAWRLVWYDTRYRAGAIGS</sequence>
<dbReference type="RefSeq" id="WP_249472346.1">
    <property type="nucleotide sequence ID" value="NZ_JAMBEP010000001.1"/>
</dbReference>
<dbReference type="Proteomes" id="UP001431217">
    <property type="component" value="Unassembled WGS sequence"/>
</dbReference>
<organism evidence="1 2">
    <name type="scientific">Luteimonas galliterrae</name>
    <dbReference type="NCBI Taxonomy" id="2940486"/>
    <lineage>
        <taxon>Bacteria</taxon>
        <taxon>Pseudomonadati</taxon>
        <taxon>Pseudomonadota</taxon>
        <taxon>Gammaproteobacteria</taxon>
        <taxon>Lysobacterales</taxon>
        <taxon>Lysobacteraceae</taxon>
        <taxon>Luteimonas</taxon>
    </lineage>
</organism>